<dbReference type="Pfam" id="PF03808">
    <property type="entry name" value="Glyco_tran_WecG"/>
    <property type="match status" value="1"/>
</dbReference>
<dbReference type="AlphaFoldDB" id="A0A9J6P7B3"/>
<protein>
    <submittedName>
        <fullName evidence="3">WecB/TagA/CpsF family glycosyltransferase</fullName>
    </submittedName>
</protein>
<evidence type="ECO:0000313" key="3">
    <source>
        <dbReference type="EMBL" id="MCM1992507.1"/>
    </source>
</evidence>
<name>A0A9J6P7B3_9CLOT</name>
<dbReference type="NCBIfam" id="TIGR00696">
    <property type="entry name" value="wecG_tagA_cpsF"/>
    <property type="match status" value="1"/>
</dbReference>
<organism evidence="3 4">
    <name type="scientific">Oceanirhabdus seepicola</name>
    <dbReference type="NCBI Taxonomy" id="2828781"/>
    <lineage>
        <taxon>Bacteria</taxon>
        <taxon>Bacillati</taxon>
        <taxon>Bacillota</taxon>
        <taxon>Clostridia</taxon>
        <taxon>Eubacteriales</taxon>
        <taxon>Clostridiaceae</taxon>
        <taxon>Oceanirhabdus</taxon>
    </lineage>
</organism>
<reference evidence="3" key="2">
    <citation type="submission" date="2021-04" db="EMBL/GenBank/DDBJ databases">
        <authorList>
            <person name="Dong X."/>
        </authorList>
    </citation>
    <scope>NUCLEOTIDE SEQUENCE</scope>
    <source>
        <strain evidence="3">ZWT</strain>
    </source>
</reference>
<dbReference type="InterPro" id="IPR004629">
    <property type="entry name" value="WecG_TagA_CpsF"/>
</dbReference>
<dbReference type="Proteomes" id="UP001056429">
    <property type="component" value="Unassembled WGS sequence"/>
</dbReference>
<gene>
    <name evidence="3" type="ORF">KDK92_22565</name>
</gene>
<accession>A0A9J6P7B3</accession>
<sequence length="241" mass="27497">MENYSKILGYSIYNKDIKSLIDDEIEWNSKKVVLSGNPAILYEGLNDKELNQHFKSSNTIIVPDGIGTVLLCKLKKKKLKEKIAGIEVLTSLLKVCSERNKKVYILGADKDTLNEAVKNIAYKFSGINICGYRDGYFKDTDKVMEEINECSPDLLVVALGCPKQEKFIYENFNKMNFNIAMGVGGSIDILGGKLKRAPKWMIKIGLEWAYRVIKEPFRIKRLTVIPKFILRGLKEKDNEYK</sequence>
<evidence type="ECO:0000256" key="1">
    <source>
        <dbReference type="ARBA" id="ARBA00022676"/>
    </source>
</evidence>
<keyword evidence="2" id="KW-0808">Transferase</keyword>
<evidence type="ECO:0000256" key="2">
    <source>
        <dbReference type="ARBA" id="ARBA00022679"/>
    </source>
</evidence>
<dbReference type="RefSeq" id="WP_250861671.1">
    <property type="nucleotide sequence ID" value="NZ_JAGSOJ010000006.1"/>
</dbReference>
<dbReference type="EMBL" id="JAGSOJ010000006">
    <property type="protein sequence ID" value="MCM1992507.1"/>
    <property type="molecule type" value="Genomic_DNA"/>
</dbReference>
<keyword evidence="1" id="KW-0328">Glycosyltransferase</keyword>
<keyword evidence="4" id="KW-1185">Reference proteome</keyword>
<dbReference type="PANTHER" id="PTHR34136:SF1">
    <property type="entry name" value="UDP-N-ACETYL-D-MANNOSAMINURONIC ACID TRANSFERASE"/>
    <property type="match status" value="1"/>
</dbReference>
<dbReference type="GO" id="GO:0016758">
    <property type="term" value="F:hexosyltransferase activity"/>
    <property type="evidence" value="ECO:0007669"/>
    <property type="project" value="TreeGrafter"/>
</dbReference>
<dbReference type="CDD" id="cd06533">
    <property type="entry name" value="Glyco_transf_WecG_TagA"/>
    <property type="match status" value="1"/>
</dbReference>
<proteinExistence type="predicted"/>
<comment type="caution">
    <text evidence="3">The sequence shown here is derived from an EMBL/GenBank/DDBJ whole genome shotgun (WGS) entry which is preliminary data.</text>
</comment>
<evidence type="ECO:0000313" key="4">
    <source>
        <dbReference type="Proteomes" id="UP001056429"/>
    </source>
</evidence>
<reference evidence="3" key="1">
    <citation type="journal article" date="2021" name="mSystems">
        <title>Bacteria and Archaea Synergistically Convert Glycine Betaine to Biogenic Methane in the Formosa Cold Seep of the South China Sea.</title>
        <authorList>
            <person name="Li L."/>
            <person name="Zhang W."/>
            <person name="Zhang S."/>
            <person name="Song L."/>
            <person name="Sun Q."/>
            <person name="Zhang H."/>
            <person name="Xiang H."/>
            <person name="Dong X."/>
        </authorList>
    </citation>
    <scope>NUCLEOTIDE SEQUENCE</scope>
    <source>
        <strain evidence="3">ZWT</strain>
    </source>
</reference>
<dbReference type="PANTHER" id="PTHR34136">
    <property type="match status" value="1"/>
</dbReference>